<feature type="domain" description="NlpC/P60" evidence="6">
    <location>
        <begin position="106"/>
        <end position="218"/>
    </location>
</feature>
<evidence type="ECO:0000256" key="2">
    <source>
        <dbReference type="ARBA" id="ARBA00022670"/>
    </source>
</evidence>
<dbReference type="PANTHER" id="PTHR47053:SF1">
    <property type="entry name" value="MUREIN DD-ENDOPEPTIDASE MEPH-RELATED"/>
    <property type="match status" value="1"/>
</dbReference>
<gene>
    <name evidence="7" type="ORF">AS188_06640</name>
    <name evidence="8" type="ORF">KFL01_11790</name>
</gene>
<dbReference type="Pfam" id="PF00877">
    <property type="entry name" value="NLPC_P60"/>
    <property type="match status" value="1"/>
</dbReference>
<keyword evidence="2" id="KW-0645">Protease</keyword>
<sequence length="218" mass="21581">MAFFKQNSARHRAATASHAVRNTTIAAAAGAAVLGSVAPAQAYAEVPAASSGAGAVYATPASSSLAAQTSYIYEAPAATPAPAPAPAAPSAGLAVQSNDTVEIASTASSGGIVGTAMQGLGSGYVYGGTAFGAWDCSGFTQWVFAQQGVDLPRTTWSQFAASTPVASPQPGDLVSQNGGAHVGIYIGGGKMISALNPTQGTQIHSVNAMPVDGYYRVG</sequence>
<feature type="chain" id="PRO_5044547193" description="NlpC/P60 domain-containing protein" evidence="5">
    <location>
        <begin position="43"/>
        <end position="218"/>
    </location>
</feature>
<dbReference type="Proteomes" id="UP000321155">
    <property type="component" value="Unassembled WGS sequence"/>
</dbReference>
<evidence type="ECO:0000313" key="8">
    <source>
        <dbReference type="EMBL" id="GEO91873.1"/>
    </source>
</evidence>
<evidence type="ECO:0000259" key="6">
    <source>
        <dbReference type="PROSITE" id="PS51935"/>
    </source>
</evidence>
<dbReference type="GO" id="GO:0008234">
    <property type="term" value="F:cysteine-type peptidase activity"/>
    <property type="evidence" value="ECO:0007669"/>
    <property type="project" value="UniProtKB-KW"/>
</dbReference>
<dbReference type="OrthoDB" id="9815778at2"/>
<dbReference type="SUPFAM" id="SSF54001">
    <property type="entry name" value="Cysteine proteinases"/>
    <property type="match status" value="1"/>
</dbReference>
<dbReference type="EMBL" id="CP013254">
    <property type="protein sequence ID" value="ALU39483.1"/>
    <property type="molecule type" value="Genomic_DNA"/>
</dbReference>
<dbReference type="RefSeq" id="WP_058858193.1">
    <property type="nucleotide sequence ID" value="NZ_BJZR01000024.1"/>
</dbReference>
<dbReference type="KEGG" id="kfv:AS188_06640"/>
<dbReference type="AlphaFoldDB" id="A0A0U3G8S8"/>
<dbReference type="EMBL" id="BJZR01000024">
    <property type="protein sequence ID" value="GEO91873.1"/>
    <property type="molecule type" value="Genomic_DNA"/>
</dbReference>
<dbReference type="STRING" id="446860.AS188_06640"/>
<keyword evidence="5" id="KW-0732">Signal</keyword>
<comment type="similarity">
    <text evidence="1">Belongs to the peptidase C40 family.</text>
</comment>
<evidence type="ECO:0000256" key="1">
    <source>
        <dbReference type="ARBA" id="ARBA00007074"/>
    </source>
</evidence>
<evidence type="ECO:0000256" key="4">
    <source>
        <dbReference type="ARBA" id="ARBA00022807"/>
    </source>
</evidence>
<evidence type="ECO:0000256" key="5">
    <source>
        <dbReference type="SAM" id="SignalP"/>
    </source>
</evidence>
<accession>A0A0U3G8S8</accession>
<organism evidence="7 9">
    <name type="scientific">Kocuria flava</name>
    <dbReference type="NCBI Taxonomy" id="446860"/>
    <lineage>
        <taxon>Bacteria</taxon>
        <taxon>Bacillati</taxon>
        <taxon>Actinomycetota</taxon>
        <taxon>Actinomycetes</taxon>
        <taxon>Micrococcales</taxon>
        <taxon>Micrococcaceae</taxon>
        <taxon>Kocuria</taxon>
    </lineage>
</organism>
<dbReference type="Gene3D" id="3.90.1720.10">
    <property type="entry name" value="endopeptidase domain like (from Nostoc punctiforme)"/>
    <property type="match status" value="1"/>
</dbReference>
<dbReference type="PANTHER" id="PTHR47053">
    <property type="entry name" value="MUREIN DD-ENDOPEPTIDASE MEPH-RELATED"/>
    <property type="match status" value="1"/>
</dbReference>
<name>A0A0U3G8S8_9MICC</name>
<reference evidence="8 10" key="2">
    <citation type="submission" date="2019-07" db="EMBL/GenBank/DDBJ databases">
        <title>Whole genome shotgun sequence of Kocuria flava NBRC 107626.</title>
        <authorList>
            <person name="Hosoyama A."/>
            <person name="Uohara A."/>
            <person name="Ohji S."/>
            <person name="Ichikawa N."/>
        </authorList>
    </citation>
    <scope>NUCLEOTIDE SEQUENCE [LARGE SCALE GENOMIC DNA]</scope>
    <source>
        <strain evidence="8 10">NBRC 107626</strain>
    </source>
</reference>
<keyword evidence="4" id="KW-0788">Thiol protease</keyword>
<proteinExistence type="inferred from homology"/>
<reference evidence="7 9" key="1">
    <citation type="submission" date="2015-11" db="EMBL/GenBank/DDBJ databases">
        <title>Complete Genome Sequence of Kocuria flava strain HO-9041.</title>
        <authorList>
            <person name="Zhou M."/>
            <person name="Dai J."/>
        </authorList>
    </citation>
    <scope>NUCLEOTIDE SEQUENCE [LARGE SCALE GENOMIC DNA]</scope>
    <source>
        <strain evidence="7 9">HO-9041</strain>
    </source>
</reference>
<evidence type="ECO:0000256" key="3">
    <source>
        <dbReference type="ARBA" id="ARBA00022801"/>
    </source>
</evidence>
<dbReference type="PROSITE" id="PS51935">
    <property type="entry name" value="NLPC_P60"/>
    <property type="match status" value="1"/>
</dbReference>
<dbReference type="InterPro" id="IPR000064">
    <property type="entry name" value="NLP_P60_dom"/>
</dbReference>
<keyword evidence="10" id="KW-1185">Reference proteome</keyword>
<keyword evidence="3" id="KW-0378">Hydrolase</keyword>
<dbReference type="Proteomes" id="UP000057181">
    <property type="component" value="Chromosome"/>
</dbReference>
<feature type="signal peptide" evidence="5">
    <location>
        <begin position="1"/>
        <end position="42"/>
    </location>
</feature>
<dbReference type="InterPro" id="IPR051202">
    <property type="entry name" value="Peptidase_C40"/>
</dbReference>
<dbReference type="GO" id="GO:0006508">
    <property type="term" value="P:proteolysis"/>
    <property type="evidence" value="ECO:0007669"/>
    <property type="project" value="UniProtKB-KW"/>
</dbReference>
<evidence type="ECO:0000313" key="7">
    <source>
        <dbReference type="EMBL" id="ALU39483.1"/>
    </source>
</evidence>
<evidence type="ECO:0000313" key="10">
    <source>
        <dbReference type="Proteomes" id="UP000321155"/>
    </source>
</evidence>
<dbReference type="InterPro" id="IPR038765">
    <property type="entry name" value="Papain-like_cys_pep_sf"/>
</dbReference>
<evidence type="ECO:0000313" key="9">
    <source>
        <dbReference type="Proteomes" id="UP000057181"/>
    </source>
</evidence>
<protein>
    <recommendedName>
        <fullName evidence="6">NlpC/P60 domain-containing protein</fullName>
    </recommendedName>
</protein>